<reference evidence="1 2" key="1">
    <citation type="submission" date="2015-01" db="EMBL/GenBank/DDBJ databases">
        <title>Evolution of Trichinella species and genotypes.</title>
        <authorList>
            <person name="Korhonen P.K."/>
            <person name="Edoardo P."/>
            <person name="Giuseppe L.R."/>
            <person name="Gasser R.B."/>
        </authorList>
    </citation>
    <scope>NUCLEOTIDE SEQUENCE [LARGE SCALE GENOMIC DNA]</scope>
    <source>
        <strain evidence="1">ISS37</strain>
    </source>
</reference>
<name>A0A0V0RNE4_9BILA</name>
<evidence type="ECO:0000313" key="2">
    <source>
        <dbReference type="Proteomes" id="UP000054630"/>
    </source>
</evidence>
<keyword evidence="2" id="KW-1185">Reference proteome</keyword>
<dbReference type="EMBL" id="JYDL01000117">
    <property type="protein sequence ID" value="KRX16022.1"/>
    <property type="molecule type" value="Genomic_DNA"/>
</dbReference>
<proteinExistence type="predicted"/>
<dbReference type="OrthoDB" id="10391741at2759"/>
<gene>
    <name evidence="1" type="ORF">T07_12454</name>
</gene>
<comment type="caution">
    <text evidence="1">The sequence shown here is derived from an EMBL/GenBank/DDBJ whole genome shotgun (WGS) entry which is preliminary data.</text>
</comment>
<dbReference type="AlphaFoldDB" id="A0A0V0RNE4"/>
<accession>A0A0V0RNE4</accession>
<evidence type="ECO:0000313" key="1">
    <source>
        <dbReference type="EMBL" id="KRX16022.1"/>
    </source>
</evidence>
<protein>
    <submittedName>
        <fullName evidence="1">Uncharacterized protein</fullName>
    </submittedName>
</protein>
<organism evidence="1 2">
    <name type="scientific">Trichinella nelsoni</name>
    <dbReference type="NCBI Taxonomy" id="6336"/>
    <lineage>
        <taxon>Eukaryota</taxon>
        <taxon>Metazoa</taxon>
        <taxon>Ecdysozoa</taxon>
        <taxon>Nematoda</taxon>
        <taxon>Enoplea</taxon>
        <taxon>Dorylaimia</taxon>
        <taxon>Trichinellida</taxon>
        <taxon>Trichinellidae</taxon>
        <taxon>Trichinella</taxon>
    </lineage>
</organism>
<sequence length="112" mass="12059">MAFPHRRSTPLRARLPCGDYSVPLLVSGPSLTVSSNGTSQGPGVIQAHSMLGHAAWAGLRTIRSLEPSVMVISRACQSITLTNWLKKFVPKIPGMTRLSTTATCICPLQFLI</sequence>
<dbReference type="Proteomes" id="UP000054630">
    <property type="component" value="Unassembled WGS sequence"/>
</dbReference>